<feature type="domain" description="Inhibitor I9" evidence="15">
    <location>
        <begin position="52"/>
        <end position="96"/>
    </location>
</feature>
<comment type="similarity">
    <text evidence="3 11 12">Belongs to the peptidase S8 family.</text>
</comment>
<dbReference type="InterPro" id="IPR036852">
    <property type="entry name" value="Peptidase_S8/S53_dom_sf"/>
</dbReference>
<dbReference type="OrthoDB" id="9798386at2"/>
<comment type="subcellular location">
    <subcellularLocation>
        <location evidence="2">Secreted</location>
    </subcellularLocation>
</comment>
<keyword evidence="13" id="KW-0732">Signal</keyword>
<feature type="chain" id="PRO_5015400283" evidence="13">
    <location>
        <begin position="23"/>
        <end position="379"/>
    </location>
</feature>
<dbReference type="GO" id="GO:0004252">
    <property type="term" value="F:serine-type endopeptidase activity"/>
    <property type="evidence" value="ECO:0007669"/>
    <property type="project" value="UniProtKB-UniRule"/>
</dbReference>
<keyword evidence="6" id="KW-0479">Metal-binding</keyword>
<feature type="signal peptide" evidence="13">
    <location>
        <begin position="1"/>
        <end position="22"/>
    </location>
</feature>
<dbReference type="Pfam" id="PF00082">
    <property type="entry name" value="Peptidase_S8"/>
    <property type="match status" value="1"/>
</dbReference>
<dbReference type="EMBL" id="PZJJ01000003">
    <property type="protein sequence ID" value="PTL39996.1"/>
    <property type="molecule type" value="Genomic_DNA"/>
</dbReference>
<reference evidence="16 17" key="1">
    <citation type="submission" date="2018-03" db="EMBL/GenBank/DDBJ databases">
        <title>Alkalicoccus saliphilus sp. nov., isolated from a mineral pool.</title>
        <authorList>
            <person name="Zhao B."/>
        </authorList>
    </citation>
    <scope>NUCLEOTIDE SEQUENCE [LARGE SCALE GENOMIC DNA]</scope>
    <source>
        <strain evidence="16 17">6AG</strain>
    </source>
</reference>
<dbReference type="Pfam" id="PF05922">
    <property type="entry name" value="Inhibitor_I9"/>
    <property type="match status" value="1"/>
</dbReference>
<evidence type="ECO:0000256" key="5">
    <source>
        <dbReference type="ARBA" id="ARBA00022670"/>
    </source>
</evidence>
<dbReference type="InterPro" id="IPR022398">
    <property type="entry name" value="Peptidase_S8_His-AS"/>
</dbReference>
<evidence type="ECO:0000313" key="16">
    <source>
        <dbReference type="EMBL" id="PTL39996.1"/>
    </source>
</evidence>
<evidence type="ECO:0000256" key="8">
    <source>
        <dbReference type="ARBA" id="ARBA00022825"/>
    </source>
</evidence>
<evidence type="ECO:0000256" key="7">
    <source>
        <dbReference type="ARBA" id="ARBA00022801"/>
    </source>
</evidence>
<dbReference type="PROSITE" id="PS00136">
    <property type="entry name" value="SUBTILASE_ASP"/>
    <property type="match status" value="1"/>
</dbReference>
<dbReference type="RefSeq" id="WP_107583584.1">
    <property type="nucleotide sequence ID" value="NZ_PZJJ01000003.1"/>
</dbReference>
<evidence type="ECO:0000256" key="11">
    <source>
        <dbReference type="PROSITE-ProRule" id="PRU01240"/>
    </source>
</evidence>
<evidence type="ECO:0000256" key="12">
    <source>
        <dbReference type="RuleBase" id="RU003355"/>
    </source>
</evidence>
<keyword evidence="4" id="KW-0964">Secreted</keyword>
<organism evidence="16 17">
    <name type="scientific">Alkalicoccus saliphilus</name>
    <dbReference type="NCBI Taxonomy" id="200989"/>
    <lineage>
        <taxon>Bacteria</taxon>
        <taxon>Bacillati</taxon>
        <taxon>Bacillota</taxon>
        <taxon>Bacilli</taxon>
        <taxon>Bacillales</taxon>
        <taxon>Bacillaceae</taxon>
        <taxon>Alkalicoccus</taxon>
    </lineage>
</organism>
<dbReference type="InterPro" id="IPR050131">
    <property type="entry name" value="Peptidase_S8_subtilisin-like"/>
</dbReference>
<gene>
    <name evidence="16" type="ORF">C6Y45_03215</name>
</gene>
<evidence type="ECO:0000259" key="14">
    <source>
        <dbReference type="Pfam" id="PF00082"/>
    </source>
</evidence>
<evidence type="ECO:0000256" key="6">
    <source>
        <dbReference type="ARBA" id="ARBA00022723"/>
    </source>
</evidence>
<dbReference type="AlphaFoldDB" id="A0A2T4U9C3"/>
<protein>
    <submittedName>
        <fullName evidence="16">Peptidase S8</fullName>
    </submittedName>
</protein>
<dbReference type="PROSITE" id="PS00138">
    <property type="entry name" value="SUBTILASE_SER"/>
    <property type="match status" value="1"/>
</dbReference>
<sequence length="379" mass="38631">MKKLSAGILAASLFAVPFTAGAAPGAGTSSDTGEYLIQFEGSAEKGLLQAFGVAEEEILHEYNHLPVYLAEMTESQAQGLANHPHVAALDKNAEVEAYGQTVPYGIPQIQSIETQQEGFTGEGVSVAVLDTGIDGSHEDLVDNLAGGYSVFTDAENADPFYDANGHGTHVAGTIGAVDNDLGVIGAAPEADLYAVKVLSNEGSGSLAGIAEGLEWSIDNDIDIINMSLGGSSGSSILEDFTDLAYEEGSLVVAAAGNSGNRGGNNDTVGYPANYESAMAVAAVDENNDRASFSSTGPAVEISAPGVNVLSTTPGDTYDAFNGTSMAAPHVAGAAAQVLEAKPDLGSSELRSLLNDTAQGLGASHQYGNGLVQTLDAVKK</sequence>
<dbReference type="SUPFAM" id="SSF54897">
    <property type="entry name" value="Protease propeptides/inhibitors"/>
    <property type="match status" value="1"/>
</dbReference>
<keyword evidence="7 11" id="KW-0378">Hydrolase</keyword>
<feature type="active site" description="Charge relay system" evidence="10 11">
    <location>
        <position position="130"/>
    </location>
</feature>
<dbReference type="InterPro" id="IPR000209">
    <property type="entry name" value="Peptidase_S8/S53_dom"/>
</dbReference>
<keyword evidence="5 11" id="KW-0645">Protease</keyword>
<comment type="cofactor">
    <cofactor evidence="1">
        <name>Ca(2+)</name>
        <dbReference type="ChEBI" id="CHEBI:29108"/>
    </cofactor>
</comment>
<evidence type="ECO:0000256" key="10">
    <source>
        <dbReference type="PIRSR" id="PIRSR615500-1"/>
    </source>
</evidence>
<keyword evidence="9" id="KW-0106">Calcium</keyword>
<evidence type="ECO:0000256" key="13">
    <source>
        <dbReference type="SAM" id="SignalP"/>
    </source>
</evidence>
<dbReference type="PROSITE" id="PS51892">
    <property type="entry name" value="SUBTILASE"/>
    <property type="match status" value="1"/>
</dbReference>
<dbReference type="Proteomes" id="UP000240509">
    <property type="component" value="Unassembled WGS sequence"/>
</dbReference>
<feature type="domain" description="Peptidase S8/S53" evidence="14">
    <location>
        <begin position="121"/>
        <end position="369"/>
    </location>
</feature>
<accession>A0A2T4U9C3</accession>
<evidence type="ECO:0000313" key="17">
    <source>
        <dbReference type="Proteomes" id="UP000240509"/>
    </source>
</evidence>
<dbReference type="InterPro" id="IPR015500">
    <property type="entry name" value="Peptidase_S8_subtilisin-rel"/>
</dbReference>
<feature type="active site" description="Charge relay system" evidence="10 11">
    <location>
        <position position="166"/>
    </location>
</feature>
<dbReference type="CDD" id="cd07477">
    <property type="entry name" value="Peptidases_S8_Subtilisin_subset"/>
    <property type="match status" value="1"/>
</dbReference>
<name>A0A2T4U9C3_9BACI</name>
<dbReference type="InterPro" id="IPR023828">
    <property type="entry name" value="Peptidase_S8_Ser-AS"/>
</dbReference>
<dbReference type="InterPro" id="IPR037045">
    <property type="entry name" value="S8pro/Inhibitor_I9_sf"/>
</dbReference>
<keyword evidence="17" id="KW-1185">Reference proteome</keyword>
<dbReference type="GO" id="GO:0006508">
    <property type="term" value="P:proteolysis"/>
    <property type="evidence" value="ECO:0007669"/>
    <property type="project" value="UniProtKB-KW"/>
</dbReference>
<keyword evidence="8 11" id="KW-0720">Serine protease</keyword>
<evidence type="ECO:0000256" key="2">
    <source>
        <dbReference type="ARBA" id="ARBA00004613"/>
    </source>
</evidence>
<evidence type="ECO:0000256" key="1">
    <source>
        <dbReference type="ARBA" id="ARBA00001913"/>
    </source>
</evidence>
<dbReference type="PANTHER" id="PTHR43806:SF11">
    <property type="entry name" value="CEREVISIN-RELATED"/>
    <property type="match status" value="1"/>
</dbReference>
<dbReference type="GO" id="GO:0046872">
    <property type="term" value="F:metal ion binding"/>
    <property type="evidence" value="ECO:0007669"/>
    <property type="project" value="UniProtKB-KW"/>
</dbReference>
<dbReference type="InterPro" id="IPR023827">
    <property type="entry name" value="Peptidase_S8_Asp-AS"/>
</dbReference>
<dbReference type="InterPro" id="IPR010259">
    <property type="entry name" value="S8pro/Inhibitor_I9"/>
</dbReference>
<evidence type="ECO:0000256" key="4">
    <source>
        <dbReference type="ARBA" id="ARBA00022525"/>
    </source>
</evidence>
<evidence type="ECO:0000256" key="9">
    <source>
        <dbReference type="ARBA" id="ARBA00022837"/>
    </source>
</evidence>
<dbReference type="PROSITE" id="PS00137">
    <property type="entry name" value="SUBTILASE_HIS"/>
    <property type="match status" value="1"/>
</dbReference>
<comment type="caution">
    <text evidence="16">The sequence shown here is derived from an EMBL/GenBank/DDBJ whole genome shotgun (WGS) entry which is preliminary data.</text>
</comment>
<dbReference type="InterPro" id="IPR034202">
    <property type="entry name" value="Subtilisin_Carlsberg-like"/>
</dbReference>
<dbReference type="PANTHER" id="PTHR43806">
    <property type="entry name" value="PEPTIDASE S8"/>
    <property type="match status" value="1"/>
</dbReference>
<dbReference type="GO" id="GO:0005576">
    <property type="term" value="C:extracellular region"/>
    <property type="evidence" value="ECO:0007669"/>
    <property type="project" value="UniProtKB-SubCell"/>
</dbReference>
<dbReference type="SUPFAM" id="SSF52743">
    <property type="entry name" value="Subtilisin-like"/>
    <property type="match status" value="1"/>
</dbReference>
<dbReference type="PRINTS" id="PR00723">
    <property type="entry name" value="SUBTILISIN"/>
</dbReference>
<evidence type="ECO:0000259" key="15">
    <source>
        <dbReference type="Pfam" id="PF05922"/>
    </source>
</evidence>
<evidence type="ECO:0000256" key="3">
    <source>
        <dbReference type="ARBA" id="ARBA00011073"/>
    </source>
</evidence>
<proteinExistence type="inferred from homology"/>
<dbReference type="Gene3D" id="3.40.50.200">
    <property type="entry name" value="Peptidase S8/S53 domain"/>
    <property type="match status" value="1"/>
</dbReference>
<dbReference type="Gene3D" id="3.30.70.80">
    <property type="entry name" value="Peptidase S8 propeptide/proteinase inhibitor I9"/>
    <property type="match status" value="1"/>
</dbReference>
<feature type="active site" description="Charge relay system" evidence="10 11">
    <location>
        <position position="324"/>
    </location>
</feature>